<dbReference type="SUPFAM" id="SSF48208">
    <property type="entry name" value="Six-hairpin glycosidases"/>
    <property type="match status" value="1"/>
</dbReference>
<dbReference type="Pfam" id="PF07971">
    <property type="entry name" value="Glyco_hydro_92"/>
    <property type="match status" value="1"/>
</dbReference>
<dbReference type="Pfam" id="PF17678">
    <property type="entry name" value="Glyco_hydro_92N"/>
    <property type="match status" value="1"/>
</dbReference>
<reference evidence="4 5" key="1">
    <citation type="submission" date="2020-08" db="EMBL/GenBank/DDBJ databases">
        <title>Sequencing the genomes of 1000 actinobacteria strains.</title>
        <authorList>
            <person name="Klenk H.-P."/>
        </authorList>
    </citation>
    <scope>NUCLEOTIDE SEQUENCE [LARGE SCALE GENOMIC DNA]</scope>
    <source>
        <strain evidence="4 5">DSM 20146</strain>
    </source>
</reference>
<dbReference type="NCBIfam" id="TIGR01180">
    <property type="entry name" value="aman2_put"/>
    <property type="match status" value="1"/>
</dbReference>
<dbReference type="GO" id="GO:0006516">
    <property type="term" value="P:glycoprotein catabolic process"/>
    <property type="evidence" value="ECO:0007669"/>
    <property type="project" value="TreeGrafter"/>
</dbReference>
<organism evidence="4 5">
    <name type="scientific">Leifsonia aquatica</name>
    <name type="common">Corynebacterium aquaticum</name>
    <dbReference type="NCBI Taxonomy" id="144185"/>
    <lineage>
        <taxon>Bacteria</taxon>
        <taxon>Bacillati</taxon>
        <taxon>Actinomycetota</taxon>
        <taxon>Actinomycetes</taxon>
        <taxon>Micrococcales</taxon>
        <taxon>Microbacteriaceae</taxon>
        <taxon>Leifsonia</taxon>
    </lineage>
</organism>
<keyword evidence="5" id="KW-1185">Reference proteome</keyword>
<dbReference type="EMBL" id="JACHVP010000001">
    <property type="protein sequence ID" value="MBB2965338.1"/>
    <property type="molecule type" value="Genomic_DNA"/>
</dbReference>
<dbReference type="GO" id="GO:0005975">
    <property type="term" value="P:carbohydrate metabolic process"/>
    <property type="evidence" value="ECO:0007669"/>
    <property type="project" value="InterPro"/>
</dbReference>
<dbReference type="InterPro" id="IPR014718">
    <property type="entry name" value="GH-type_carb-bd"/>
</dbReference>
<accession>A0A7W4US83</accession>
<dbReference type="GO" id="GO:0030246">
    <property type="term" value="F:carbohydrate binding"/>
    <property type="evidence" value="ECO:0007669"/>
    <property type="project" value="InterPro"/>
</dbReference>
<gene>
    <name evidence="4" type="ORF">FHX33_000070</name>
</gene>
<dbReference type="GO" id="GO:0005829">
    <property type="term" value="C:cytosol"/>
    <property type="evidence" value="ECO:0007669"/>
    <property type="project" value="TreeGrafter"/>
</dbReference>
<dbReference type="Gene3D" id="1.20.1050.60">
    <property type="entry name" value="alpha-1,2-mannosidase"/>
    <property type="match status" value="1"/>
</dbReference>
<dbReference type="Gene3D" id="1.20.1610.10">
    <property type="entry name" value="alpha-1,2-mannosidases domains"/>
    <property type="match status" value="1"/>
</dbReference>
<comment type="caution">
    <text evidence="4">The sequence shown here is derived from an EMBL/GenBank/DDBJ whole genome shotgun (WGS) entry which is preliminary data.</text>
</comment>
<dbReference type="InterPro" id="IPR005887">
    <property type="entry name" value="GH92_a_mannosidase_put"/>
</dbReference>
<dbReference type="FunFam" id="3.30.2080.10:FF:000001">
    <property type="entry name" value="Alpha-1,2-mannosidase subfamily"/>
    <property type="match status" value="1"/>
</dbReference>
<dbReference type="InterPro" id="IPR041371">
    <property type="entry name" value="GH92_N"/>
</dbReference>
<sequence>MTRVTLSPSPGPERAPAAAAGAGLLTDSPVRASWPGTASGPGRAALRGEDTVIGPDDELRYVVLPAFDDAAQIGDAFRATAVAVDLLFDDGTRLLDTAPADQHGLPASARASFERAALTPDQWNLRRVPLAAHAGRRVVAVEIAVDAPAPAGPTSDELSAWIDGAAIGPARRLPADASPADLVVTTRGTQSSPTASRGNTMPFAGLPHGFTLVTPMTDTANLHWNYTWNQHSPQGRRPRLRGLAISHTPSLWIGDRGVLLVSASRGPGEPDPAGAVFDHDDESARPHRYGVRLADGTAAEVAATDHGAIFRFDLGAGTGEARLVLDRLAGGAYVLDPAAPQAVRGYVDSHGPHTGRLPRLYVDAVVEGRVEEAVVVPGIDGAPDRAVLRVRPDADGVVTVRVGTSWIGAEEARSARESELPPSRSLDDVATSAKRAWNALLTRVRVEGATDDQLVTLYSNLYRLFLYPTALTEGVGLDDRYASPFIDAADEDGPERSRSAVRPGRMYANNGFWDTYRTSWPGYLLFAPDRVGDLLDGFLQHYRDGGWTARWSAPGYLDAMVGTSFDVISADAVTKHAAGFDAATAYDAALRNATVHPPTRFTGRKGLRSTLYRGYVANDLDEGLSWTVEGAINDFGLYVQAMTLARLAPAGGERRARLDAEARYFHSRALAYRRLFDPATGFLRSRTPEGGWEEPFDPAVWGGGYTETNAWGMAVSAPHDGAGLARLHGGPQGLARLLDAYFSTPETAREELRGTYPSVIHEMTEARDIRMGMFGLSNQPAHHIPYMYAFAEAPHRLQSVVRESLARLFTGSEIGQGYPGDEDNGEMSAWWLFSAMGLYPLAPGSGEYVVGSPLFPRLTVDIPGAGTLELVAENQSPENVYVQSLTLDGEPWESLAIPHARIARDARLVFTMGPEPSAWGASPEARPASLSDLDLPLLDDALRGARLAPGAAPDAAALTDDLGATTAALATGSSVTWELREAAVPELATLTLAEPGRYAWRLESSTDGTDWSTADERAEESVWEHQLRVFTLAGRPAAAVPARWWRLTALTPLPLDQVELLAPA</sequence>
<evidence type="ECO:0000259" key="3">
    <source>
        <dbReference type="Pfam" id="PF17678"/>
    </source>
</evidence>
<dbReference type="PANTHER" id="PTHR12143:SF43">
    <property type="entry name" value="PUTATIVE-RELATED"/>
    <property type="match status" value="1"/>
</dbReference>
<dbReference type="InterPro" id="IPR050883">
    <property type="entry name" value="PNGase"/>
</dbReference>
<dbReference type="GO" id="GO:0000224">
    <property type="term" value="F:peptide-N4-(N-acetyl-beta-glucosaminyl)asparagine amidase activity"/>
    <property type="evidence" value="ECO:0007669"/>
    <property type="project" value="TreeGrafter"/>
</dbReference>
<dbReference type="Proteomes" id="UP000538196">
    <property type="component" value="Unassembled WGS sequence"/>
</dbReference>
<dbReference type="RefSeq" id="WP_183428038.1">
    <property type="nucleotide sequence ID" value="NZ_JACHVP010000001.1"/>
</dbReference>
<dbReference type="Gene3D" id="3.30.2080.10">
    <property type="entry name" value="GH92 mannosidase domain"/>
    <property type="match status" value="1"/>
</dbReference>
<evidence type="ECO:0000313" key="5">
    <source>
        <dbReference type="Proteomes" id="UP000538196"/>
    </source>
</evidence>
<evidence type="ECO:0000256" key="1">
    <source>
        <dbReference type="SAM" id="MobiDB-lite"/>
    </source>
</evidence>
<dbReference type="Gene3D" id="2.70.98.10">
    <property type="match status" value="1"/>
</dbReference>
<evidence type="ECO:0000259" key="2">
    <source>
        <dbReference type="Pfam" id="PF07971"/>
    </source>
</evidence>
<dbReference type="InterPro" id="IPR008928">
    <property type="entry name" value="6-hairpin_glycosidase_sf"/>
</dbReference>
<feature type="domain" description="Glycosyl hydrolase family 92 N-terminal" evidence="3">
    <location>
        <begin position="188"/>
        <end position="405"/>
    </location>
</feature>
<feature type="domain" description="Glycosyl hydrolase family 92" evidence="2">
    <location>
        <begin position="412"/>
        <end position="914"/>
    </location>
</feature>
<name>A0A7W4US83_LEIAQ</name>
<dbReference type="AlphaFoldDB" id="A0A7W4US83"/>
<dbReference type="InterPro" id="IPR012939">
    <property type="entry name" value="Glyco_hydro_92"/>
</dbReference>
<protein>
    <submittedName>
        <fullName evidence="4">Putative alpha-1,2-mannosidase</fullName>
    </submittedName>
</protein>
<feature type="region of interest" description="Disordered" evidence="1">
    <location>
        <begin position="28"/>
        <end position="48"/>
    </location>
</feature>
<dbReference type="PANTHER" id="PTHR12143">
    <property type="entry name" value="PEPTIDE N-GLYCANASE PNGASE -RELATED"/>
    <property type="match status" value="1"/>
</dbReference>
<proteinExistence type="predicted"/>
<evidence type="ECO:0000313" key="4">
    <source>
        <dbReference type="EMBL" id="MBB2965338.1"/>
    </source>
</evidence>